<reference evidence="2" key="1">
    <citation type="submission" date="2019-09" db="EMBL/GenBank/DDBJ databases">
        <title>Mumia zhuanghuii sp. nov. isolated from the intestinal contents of plateau pika (Ochotona curzoniae) in the Qinghai-Tibet plateau of China.</title>
        <authorList>
            <person name="Tian Z."/>
        </authorList>
    </citation>
    <scope>NUCLEOTIDE SEQUENCE [LARGE SCALE GENOMIC DNA]</scope>
    <source>
        <strain evidence="2">JCM 30598</strain>
    </source>
</reference>
<comment type="caution">
    <text evidence="1">The sequence shown here is derived from an EMBL/GenBank/DDBJ whole genome shotgun (WGS) entry which is preliminary data.</text>
</comment>
<dbReference type="InterPro" id="IPR019719">
    <property type="entry name" value="DUF2599"/>
</dbReference>
<accession>A0A5J5J4P2</accession>
<dbReference type="EMBL" id="VYSA01000001">
    <property type="protein sequence ID" value="KAA9110992.1"/>
    <property type="molecule type" value="Genomic_DNA"/>
</dbReference>
<dbReference type="AlphaFoldDB" id="A0A5J5J4P2"/>
<sequence>MHYGELNPARWRCRRSPRETTMIRLNPYLSAAAISLFIVSTFDGVPRTAVDGPSNKLKALTATSASASTPHLLDGAVSADQTGVSLPNSSADPVVVGHGRGQITVRLPGGAAAAEAIGDGLVGYDGGDGTTSVPIAKEDGSVQFTTIIESPDSPTSFRYDLDLPVGAKLEQVEDGGVAVVGGDGTVLYGILAPWAVDATGAAVDTKYVLEGTALVQVVDHSAASKYPVVADPWLGGTWVQEWAWYSGIVRIALTPTTFAQWACPGNVVCAAAWQGAVQSELAGVQINAANKDKVNRATTGNQIGCHMVVGPLKSPWNLETDKPDYGLAGFIAAACNP</sequence>
<proteinExistence type="predicted"/>
<organism evidence="1 2">
    <name type="scientific">Microbacterium rhizomatis</name>
    <dbReference type="NCBI Taxonomy" id="1631477"/>
    <lineage>
        <taxon>Bacteria</taxon>
        <taxon>Bacillati</taxon>
        <taxon>Actinomycetota</taxon>
        <taxon>Actinomycetes</taxon>
        <taxon>Micrococcales</taxon>
        <taxon>Microbacteriaceae</taxon>
        <taxon>Microbacterium</taxon>
    </lineage>
</organism>
<name>A0A5J5J4P2_9MICO</name>
<protein>
    <submittedName>
        <fullName evidence="1">DUF2599 domain-containing protein</fullName>
    </submittedName>
</protein>
<keyword evidence="2" id="KW-1185">Reference proteome</keyword>
<dbReference type="OrthoDB" id="4412570at2"/>
<gene>
    <name evidence="1" type="ORF">F6B43_05065</name>
</gene>
<evidence type="ECO:0000313" key="2">
    <source>
        <dbReference type="Proteomes" id="UP000325827"/>
    </source>
</evidence>
<dbReference type="Proteomes" id="UP000325827">
    <property type="component" value="Unassembled WGS sequence"/>
</dbReference>
<evidence type="ECO:0000313" key="1">
    <source>
        <dbReference type="EMBL" id="KAA9110992.1"/>
    </source>
</evidence>
<dbReference type="Pfam" id="PF10783">
    <property type="entry name" value="DUF2599"/>
    <property type="match status" value="1"/>
</dbReference>